<gene>
    <name evidence="1" type="ORF">NGO_04470</name>
</gene>
<reference evidence="2" key="1">
    <citation type="submission" date="2003-03" db="EMBL/GenBank/DDBJ databases">
        <title>The complete genome sequence of Neisseria gonorrhoeae.</title>
        <authorList>
            <person name="Lewis L.A."/>
            <person name="Gillaspy A.F."/>
            <person name="McLaughlin R.E."/>
            <person name="Gipson M."/>
            <person name="Ducey T.F."/>
            <person name="Ownbey T."/>
            <person name="Hartman K."/>
            <person name="Nydick C."/>
            <person name="Carson M.B."/>
            <person name="Vaughn J."/>
            <person name="Thomson C."/>
            <person name="Song L."/>
            <person name="Lin S."/>
            <person name="Yuan X."/>
            <person name="Najar F."/>
            <person name="Zhan M."/>
            <person name="Ren Q."/>
            <person name="Zhu H."/>
            <person name="Qi S."/>
            <person name="Kenton S.M."/>
            <person name="Lai H."/>
            <person name="White J.D."/>
            <person name="Clifton S."/>
            <person name="Roe B.A."/>
            <person name="Dyer D.W."/>
        </authorList>
    </citation>
    <scope>NUCLEOTIDE SEQUENCE [LARGE SCALE GENOMIC DNA]</scope>
    <source>
        <strain evidence="2">ATCC 700825 / FA 1090</strain>
    </source>
</reference>
<dbReference type="KEGG" id="ngo:NGO_04470"/>
<dbReference type="EMBL" id="AE004969">
    <property type="protein sequence ID" value="AKO63661.1"/>
    <property type="molecule type" value="Genomic_DNA"/>
</dbReference>
<proteinExistence type="predicted"/>
<protein>
    <submittedName>
        <fullName evidence="1">Uncharacterized protein</fullName>
    </submittedName>
</protein>
<keyword evidence="2" id="KW-1185">Reference proteome</keyword>
<dbReference type="Proteomes" id="UP000000535">
    <property type="component" value="Chromosome"/>
</dbReference>
<organism evidence="1 2">
    <name type="scientific">Neisseria gonorrhoeae (strain ATCC 700825 / FA 1090)</name>
    <dbReference type="NCBI Taxonomy" id="242231"/>
    <lineage>
        <taxon>Bacteria</taxon>
        <taxon>Pseudomonadati</taxon>
        <taxon>Pseudomonadota</taxon>
        <taxon>Betaproteobacteria</taxon>
        <taxon>Neisseriales</taxon>
        <taxon>Neisseriaceae</taxon>
        <taxon>Neisseria</taxon>
    </lineage>
</organism>
<evidence type="ECO:0000313" key="2">
    <source>
        <dbReference type="Proteomes" id="UP000000535"/>
    </source>
</evidence>
<dbReference type="AlphaFoldDB" id="A0A0H4IRW3"/>
<evidence type="ECO:0000313" key="1">
    <source>
        <dbReference type="EMBL" id="AKO63661.1"/>
    </source>
</evidence>
<sequence>MFPSLLVCPVSLPPCTAEFALFCRNCQQSRRICNKIDKMYKINKIYSNLLRFFQINIAVLSKMRIILSIFLLRADLF</sequence>
<accession>A0A0H4IRW3</accession>
<dbReference type="STRING" id="242231.NGO_04470"/>
<name>A0A0H4IRW3_NEIG1</name>